<dbReference type="GO" id="GO:0005737">
    <property type="term" value="C:cytoplasm"/>
    <property type="evidence" value="ECO:0007669"/>
    <property type="project" value="TreeGrafter"/>
</dbReference>
<protein>
    <recommendedName>
        <fullName evidence="3">HECT-type E3 ubiquitin transferase</fullName>
        <ecNumber evidence="3">2.3.2.26</ecNumber>
    </recommendedName>
</protein>
<dbReference type="Pfam" id="PF00632">
    <property type="entry name" value="HECT"/>
    <property type="match status" value="1"/>
</dbReference>
<gene>
    <name evidence="8" type="ORF">MTR67_034443</name>
</gene>
<dbReference type="EMBL" id="CP133619">
    <property type="protein sequence ID" value="WMV41058.1"/>
    <property type="molecule type" value="Genomic_DNA"/>
</dbReference>
<dbReference type="Proteomes" id="UP001234989">
    <property type="component" value="Chromosome 8"/>
</dbReference>
<proteinExistence type="predicted"/>
<keyword evidence="4" id="KW-0808">Transferase</keyword>
<keyword evidence="5 6" id="KW-0833">Ubl conjugation pathway</keyword>
<evidence type="ECO:0000256" key="4">
    <source>
        <dbReference type="ARBA" id="ARBA00022679"/>
    </source>
</evidence>
<dbReference type="GO" id="GO:0006511">
    <property type="term" value="P:ubiquitin-dependent protein catabolic process"/>
    <property type="evidence" value="ECO:0007669"/>
    <property type="project" value="TreeGrafter"/>
</dbReference>
<feature type="non-terminal residue" evidence="8">
    <location>
        <position position="1"/>
    </location>
</feature>
<name>A0AAF0ZKE2_SOLVR</name>
<dbReference type="GO" id="GO:0061630">
    <property type="term" value="F:ubiquitin protein ligase activity"/>
    <property type="evidence" value="ECO:0007669"/>
    <property type="project" value="UniProtKB-EC"/>
</dbReference>
<evidence type="ECO:0000256" key="6">
    <source>
        <dbReference type="PROSITE-ProRule" id="PRU00104"/>
    </source>
</evidence>
<organism evidence="8 9">
    <name type="scientific">Solanum verrucosum</name>
    <dbReference type="NCBI Taxonomy" id="315347"/>
    <lineage>
        <taxon>Eukaryota</taxon>
        <taxon>Viridiplantae</taxon>
        <taxon>Streptophyta</taxon>
        <taxon>Embryophyta</taxon>
        <taxon>Tracheophyta</taxon>
        <taxon>Spermatophyta</taxon>
        <taxon>Magnoliopsida</taxon>
        <taxon>eudicotyledons</taxon>
        <taxon>Gunneridae</taxon>
        <taxon>Pentapetalae</taxon>
        <taxon>asterids</taxon>
        <taxon>lamiids</taxon>
        <taxon>Solanales</taxon>
        <taxon>Solanaceae</taxon>
        <taxon>Solanoideae</taxon>
        <taxon>Solaneae</taxon>
        <taxon>Solanum</taxon>
    </lineage>
</organism>
<sequence length="83" mass="10029">FHLYRSCKEILESDPYVVDEDNLSLWFFCDIELMGYMKGIELYPKGKDIIVDSKNQETYIYIFIEHYFVTSIVEHITFSQRFN</sequence>
<evidence type="ECO:0000256" key="3">
    <source>
        <dbReference type="ARBA" id="ARBA00012485"/>
    </source>
</evidence>
<feature type="domain" description="HECT" evidence="7">
    <location>
        <begin position="1"/>
        <end position="76"/>
    </location>
</feature>
<dbReference type="InterPro" id="IPR035983">
    <property type="entry name" value="Hect_E3_ubiquitin_ligase"/>
</dbReference>
<dbReference type="InterPro" id="IPR050409">
    <property type="entry name" value="E3_ubiq-protein_ligase"/>
</dbReference>
<dbReference type="Gene3D" id="3.30.2160.10">
    <property type="entry name" value="Hect, E3 ligase catalytic domain"/>
    <property type="match status" value="1"/>
</dbReference>
<comment type="caution">
    <text evidence="6">Lacks conserved residue(s) required for the propagation of feature annotation.</text>
</comment>
<reference evidence="8" key="1">
    <citation type="submission" date="2023-08" db="EMBL/GenBank/DDBJ databases">
        <title>A de novo genome assembly of Solanum verrucosum Schlechtendal, a Mexican diploid species geographically isolated from the other diploid A-genome species in potato relatives.</title>
        <authorList>
            <person name="Hosaka K."/>
        </authorList>
    </citation>
    <scope>NUCLEOTIDE SEQUENCE</scope>
    <source>
        <tissue evidence="8">Young leaves</tissue>
    </source>
</reference>
<dbReference type="PROSITE" id="PS50237">
    <property type="entry name" value="HECT"/>
    <property type="match status" value="1"/>
</dbReference>
<evidence type="ECO:0000259" key="7">
    <source>
        <dbReference type="PROSITE" id="PS50237"/>
    </source>
</evidence>
<evidence type="ECO:0000256" key="2">
    <source>
        <dbReference type="ARBA" id="ARBA00004906"/>
    </source>
</evidence>
<evidence type="ECO:0000313" key="9">
    <source>
        <dbReference type="Proteomes" id="UP001234989"/>
    </source>
</evidence>
<comment type="catalytic activity">
    <reaction evidence="1">
        <text>S-ubiquitinyl-[E2 ubiquitin-conjugating enzyme]-L-cysteine + [acceptor protein]-L-lysine = [E2 ubiquitin-conjugating enzyme]-L-cysteine + N(6)-ubiquitinyl-[acceptor protein]-L-lysine.</text>
        <dbReference type="EC" id="2.3.2.26"/>
    </reaction>
</comment>
<evidence type="ECO:0000256" key="5">
    <source>
        <dbReference type="ARBA" id="ARBA00022786"/>
    </source>
</evidence>
<dbReference type="GO" id="GO:0000209">
    <property type="term" value="P:protein polyubiquitination"/>
    <property type="evidence" value="ECO:0007669"/>
    <property type="project" value="TreeGrafter"/>
</dbReference>
<accession>A0AAF0ZKE2</accession>
<dbReference type="AlphaFoldDB" id="A0AAF0ZKE2"/>
<evidence type="ECO:0000313" key="8">
    <source>
        <dbReference type="EMBL" id="WMV41058.1"/>
    </source>
</evidence>
<dbReference type="EC" id="2.3.2.26" evidence="3"/>
<comment type="pathway">
    <text evidence="2">Protein modification; protein ubiquitination.</text>
</comment>
<dbReference type="PANTHER" id="PTHR11254:SF418">
    <property type="entry name" value="E3 UBIQUITIN-PROTEIN LIGASE UPL5-LIKE"/>
    <property type="match status" value="1"/>
</dbReference>
<keyword evidence="9" id="KW-1185">Reference proteome</keyword>
<evidence type="ECO:0000256" key="1">
    <source>
        <dbReference type="ARBA" id="ARBA00000885"/>
    </source>
</evidence>
<dbReference type="PANTHER" id="PTHR11254">
    <property type="entry name" value="HECT DOMAIN UBIQUITIN-PROTEIN LIGASE"/>
    <property type="match status" value="1"/>
</dbReference>
<dbReference type="InterPro" id="IPR000569">
    <property type="entry name" value="HECT_dom"/>
</dbReference>
<dbReference type="SUPFAM" id="SSF56204">
    <property type="entry name" value="Hect, E3 ligase catalytic domain"/>
    <property type="match status" value="1"/>
</dbReference>